<reference evidence="1 2" key="1">
    <citation type="submission" date="2013-01" db="EMBL/GenBank/DDBJ databases">
        <authorList>
            <person name="Harkins D.M."/>
            <person name="Durkin A.S."/>
            <person name="Brinkac L.M."/>
            <person name="Haft D.H."/>
            <person name="Selengut J.D."/>
            <person name="Sanka R."/>
            <person name="DePew J."/>
            <person name="Purushe J."/>
            <person name="Whelen A.C."/>
            <person name="Vinetz J.M."/>
            <person name="Sutton G.G."/>
            <person name="Nierman W.C."/>
            <person name="Fouts D.E."/>
        </authorList>
    </citation>
    <scope>NUCLEOTIDE SEQUENCE [LARGE SCALE GENOMIC DNA]</scope>
    <source>
        <strain evidence="1 2">2007001578</strain>
    </source>
</reference>
<sequence length="135" mass="16423">MLNEVKFFYLKKILKNFFRIVSAFLLFHCGLKPVPPPAGNFCDVWHKPIECVELDFRNGIGNIDQRIFPMRMKSIVLYNIEIENRQNVFVEVLHEHRVRIIFPGKEPRLYLRIKDKQDRVKRWEKAKEEWDEFFK</sequence>
<accession>A0ABN0IZG5</accession>
<dbReference type="EMBL" id="AHMH02000105">
    <property type="protein sequence ID" value="EMM99991.1"/>
    <property type="molecule type" value="Genomic_DNA"/>
</dbReference>
<proteinExistence type="predicted"/>
<gene>
    <name evidence="1" type="ORF">LEP1GSC035_3566</name>
</gene>
<organism evidence="1 2">
    <name type="scientific">Leptospira noguchii str. 2007001578</name>
    <dbReference type="NCBI Taxonomy" id="1049974"/>
    <lineage>
        <taxon>Bacteria</taxon>
        <taxon>Pseudomonadati</taxon>
        <taxon>Spirochaetota</taxon>
        <taxon>Spirochaetia</taxon>
        <taxon>Leptospirales</taxon>
        <taxon>Leptospiraceae</taxon>
        <taxon>Leptospira</taxon>
    </lineage>
</organism>
<name>A0ABN0IZG5_9LEPT</name>
<evidence type="ECO:0000313" key="1">
    <source>
        <dbReference type="EMBL" id="EMM99991.1"/>
    </source>
</evidence>
<keyword evidence="2" id="KW-1185">Reference proteome</keyword>
<protein>
    <recommendedName>
        <fullName evidence="3">Lipoprotein</fullName>
    </recommendedName>
</protein>
<evidence type="ECO:0008006" key="3">
    <source>
        <dbReference type="Google" id="ProtNLM"/>
    </source>
</evidence>
<dbReference type="NCBIfam" id="NF047809">
    <property type="entry name" value="LIC12806_lipo"/>
    <property type="match status" value="1"/>
</dbReference>
<dbReference type="RefSeq" id="WP_004430933.1">
    <property type="nucleotide sequence ID" value="NZ_AHMH02000105.1"/>
</dbReference>
<evidence type="ECO:0000313" key="2">
    <source>
        <dbReference type="Proteomes" id="UP000012099"/>
    </source>
</evidence>
<dbReference type="Proteomes" id="UP000012099">
    <property type="component" value="Unassembled WGS sequence"/>
</dbReference>
<comment type="caution">
    <text evidence="1">The sequence shown here is derived from an EMBL/GenBank/DDBJ whole genome shotgun (WGS) entry which is preliminary data.</text>
</comment>